<evidence type="ECO:0008006" key="6">
    <source>
        <dbReference type="Google" id="ProtNLM"/>
    </source>
</evidence>
<accession>A0A1G2IB66</accession>
<dbReference type="InterPro" id="IPR028098">
    <property type="entry name" value="Glyco_trans_4-like_N"/>
</dbReference>
<sequence>MKIALVHDWLVNLSGAERVLLELHELFPDAPIYTLFQNKKFTSEYFPNIEIKPSFLQKIPRISRIYKYFFFLMPTAIESFDLSDFDLVISSSAIFSKGLVLKPKTKHICYCYSPTRQLWDLHSSNHSSHPKLYALSQHLLRIWDRQASDRVDEFVAISEHVRERIKKYYRRDARVIYPPASIKYPVSSIGDDGLNRNTKYLIPNTDYYLIVSRLFPHKNIDIAIEAFNKLDLPLLIIGTGPEYKNLKSKIVNHKSIKLVGFIPDEELPYYYQNCKAFIMPQEEDFGITPIEAMLCGKPVLALRKGGAVETIIEGVTGEFFDDPIPEGLADGIRRLNENYNNYKPTEIQKLTQKFSTGLFKSHMLNLVQKLSFLEL</sequence>
<evidence type="ECO:0000259" key="3">
    <source>
        <dbReference type="Pfam" id="PF13439"/>
    </source>
</evidence>
<name>A0A1G2IB66_9BACT</name>
<dbReference type="InterPro" id="IPR001296">
    <property type="entry name" value="Glyco_trans_1"/>
</dbReference>
<dbReference type="PANTHER" id="PTHR46401:SF2">
    <property type="entry name" value="GLYCOSYLTRANSFERASE WBBK-RELATED"/>
    <property type="match status" value="1"/>
</dbReference>
<dbReference type="Proteomes" id="UP000178826">
    <property type="component" value="Unassembled WGS sequence"/>
</dbReference>
<evidence type="ECO:0000256" key="1">
    <source>
        <dbReference type="ARBA" id="ARBA00022679"/>
    </source>
</evidence>
<dbReference type="Pfam" id="PF00534">
    <property type="entry name" value="Glycos_transf_1"/>
    <property type="match status" value="1"/>
</dbReference>
<evidence type="ECO:0000259" key="2">
    <source>
        <dbReference type="Pfam" id="PF00534"/>
    </source>
</evidence>
<keyword evidence="1" id="KW-0808">Transferase</keyword>
<dbReference type="SUPFAM" id="SSF53756">
    <property type="entry name" value="UDP-Glycosyltransferase/glycogen phosphorylase"/>
    <property type="match status" value="1"/>
</dbReference>
<reference evidence="4 5" key="1">
    <citation type="journal article" date="2016" name="Nat. Commun.">
        <title>Thousands of microbial genomes shed light on interconnected biogeochemical processes in an aquifer system.</title>
        <authorList>
            <person name="Anantharaman K."/>
            <person name="Brown C.T."/>
            <person name="Hug L.A."/>
            <person name="Sharon I."/>
            <person name="Castelle C.J."/>
            <person name="Probst A.J."/>
            <person name="Thomas B.C."/>
            <person name="Singh A."/>
            <person name="Wilkins M.J."/>
            <person name="Karaoz U."/>
            <person name="Brodie E.L."/>
            <person name="Williams K.H."/>
            <person name="Hubbard S.S."/>
            <person name="Banfield J.F."/>
        </authorList>
    </citation>
    <scope>NUCLEOTIDE SEQUENCE [LARGE SCALE GENOMIC DNA]</scope>
</reference>
<comment type="caution">
    <text evidence="4">The sequence shown here is derived from an EMBL/GenBank/DDBJ whole genome shotgun (WGS) entry which is preliminary data.</text>
</comment>
<protein>
    <recommendedName>
        <fullName evidence="6">Glycosyl transferase family 1 domain-containing protein</fullName>
    </recommendedName>
</protein>
<dbReference type="EMBL" id="MHOZ01000057">
    <property type="protein sequence ID" value="OGZ71368.1"/>
    <property type="molecule type" value="Genomic_DNA"/>
</dbReference>
<dbReference type="PANTHER" id="PTHR46401">
    <property type="entry name" value="GLYCOSYLTRANSFERASE WBBK-RELATED"/>
    <property type="match status" value="1"/>
</dbReference>
<evidence type="ECO:0000313" key="4">
    <source>
        <dbReference type="EMBL" id="OGZ71368.1"/>
    </source>
</evidence>
<dbReference type="AlphaFoldDB" id="A0A1G2IB66"/>
<proteinExistence type="predicted"/>
<feature type="domain" description="Glycosyltransferase subfamily 4-like N-terminal" evidence="3">
    <location>
        <begin position="15"/>
        <end position="179"/>
    </location>
</feature>
<dbReference type="Pfam" id="PF13439">
    <property type="entry name" value="Glyco_transf_4"/>
    <property type="match status" value="1"/>
</dbReference>
<organism evidence="4 5">
    <name type="scientific">Candidatus Staskawiczbacteria bacterium RIFCSPLOWO2_01_FULL_37_25b</name>
    <dbReference type="NCBI Taxonomy" id="1802213"/>
    <lineage>
        <taxon>Bacteria</taxon>
        <taxon>Candidatus Staskawicziibacteriota</taxon>
    </lineage>
</organism>
<dbReference type="Gene3D" id="3.40.50.2000">
    <property type="entry name" value="Glycogen Phosphorylase B"/>
    <property type="match status" value="2"/>
</dbReference>
<evidence type="ECO:0000313" key="5">
    <source>
        <dbReference type="Proteomes" id="UP000178826"/>
    </source>
</evidence>
<dbReference type="GO" id="GO:0016757">
    <property type="term" value="F:glycosyltransferase activity"/>
    <property type="evidence" value="ECO:0007669"/>
    <property type="project" value="InterPro"/>
</dbReference>
<gene>
    <name evidence="4" type="ORF">A2998_01925</name>
</gene>
<feature type="domain" description="Glycosyl transferase family 1" evidence="2">
    <location>
        <begin position="204"/>
        <end position="341"/>
    </location>
</feature>